<dbReference type="EMBL" id="FQZB01000013">
    <property type="protein sequence ID" value="SHK06111.1"/>
    <property type="molecule type" value="Genomic_DNA"/>
</dbReference>
<evidence type="ECO:0000259" key="3">
    <source>
        <dbReference type="PROSITE" id="PS51109"/>
    </source>
</evidence>
<dbReference type="PROSITE" id="PS51109">
    <property type="entry name" value="G5"/>
    <property type="match status" value="1"/>
</dbReference>
<evidence type="ECO:0000313" key="5">
    <source>
        <dbReference type="Proteomes" id="UP000184310"/>
    </source>
</evidence>
<keyword evidence="2" id="KW-1133">Transmembrane helix</keyword>
<dbReference type="InterPro" id="IPR010611">
    <property type="entry name" value="3D_dom"/>
</dbReference>
<dbReference type="PANTHER" id="PTHR39160">
    <property type="entry name" value="CELL WALL-BINDING PROTEIN YOCH"/>
    <property type="match status" value="1"/>
</dbReference>
<dbReference type="InterPro" id="IPR007137">
    <property type="entry name" value="DUF348"/>
</dbReference>
<dbReference type="GO" id="GO:0019867">
    <property type="term" value="C:outer membrane"/>
    <property type="evidence" value="ECO:0007669"/>
    <property type="project" value="InterPro"/>
</dbReference>
<accession>A0A1M6PDX2</accession>
<dbReference type="SUPFAM" id="SSF50685">
    <property type="entry name" value="Barwin-like endoglucanases"/>
    <property type="match status" value="1"/>
</dbReference>
<dbReference type="Pfam" id="PF07501">
    <property type="entry name" value="G5"/>
    <property type="match status" value="1"/>
</dbReference>
<feature type="transmembrane region" description="Helical" evidence="2">
    <location>
        <begin position="21"/>
        <end position="38"/>
    </location>
</feature>
<dbReference type="PANTHER" id="PTHR39160:SF4">
    <property type="entry name" value="RESUSCITATION-PROMOTING FACTOR RPFB"/>
    <property type="match status" value="1"/>
</dbReference>
<sequence length="340" mass="37243">MVKKFRTYLTEKIPTSPKAKVVACLVVSIGLMVTIASMKKTLIVNIDGKEKEIVTYKGTVEGALQDNKIILDSKDKVTPELNSKIGKNDKITIIRAKSIVALVDSKKLSIKTAEANVKDMLKAEGIKLNEEDRVEPAVNTKITEGLQVEVTRVETKLVSEKQQIDFDTVVNPDENLDKSVTKLIQEGELGEKEVTYKVVYENGQEKNKKVVGEKVLKDPKNKVLVKGTISTLVLSRGGDMLKYKKQMSMVATAYAGDGITATGVVPRRVLNGMSTIAVDPSVIPLGTKVYVQGYGYAIAQDTGGLIKNRKIDLFMNSESEANTWGVRSVNVYIVAYPGEC</sequence>
<keyword evidence="5" id="KW-1185">Reference proteome</keyword>
<dbReference type="InterPro" id="IPR011098">
    <property type="entry name" value="G5_dom"/>
</dbReference>
<dbReference type="CDD" id="cd22786">
    <property type="entry name" value="DPBB_YuiC-like"/>
    <property type="match status" value="1"/>
</dbReference>
<proteinExistence type="predicted"/>
<protein>
    <submittedName>
        <fullName evidence="4">Uncharacterized conserved protein YabE, contains G5 and tandem DUF348 domains</fullName>
    </submittedName>
</protein>
<dbReference type="SMART" id="SM01208">
    <property type="entry name" value="G5"/>
    <property type="match status" value="1"/>
</dbReference>
<dbReference type="AlphaFoldDB" id="A0A1M6PDX2"/>
<evidence type="ECO:0000256" key="2">
    <source>
        <dbReference type="SAM" id="Phobius"/>
    </source>
</evidence>
<dbReference type="Pfam" id="PF06725">
    <property type="entry name" value="3D"/>
    <property type="match status" value="1"/>
</dbReference>
<gene>
    <name evidence="4" type="ORF">SAMN02745163_03121</name>
</gene>
<evidence type="ECO:0000256" key="1">
    <source>
        <dbReference type="ARBA" id="ARBA00022729"/>
    </source>
</evidence>
<keyword evidence="2" id="KW-0472">Membrane</keyword>
<dbReference type="OrthoDB" id="9798935at2"/>
<dbReference type="Gene3D" id="2.20.230.10">
    <property type="entry name" value="Resuscitation-promoting factor rpfb"/>
    <property type="match status" value="1"/>
</dbReference>
<dbReference type="STRING" id="1121302.SAMN02745163_03121"/>
<keyword evidence="2" id="KW-0812">Transmembrane</keyword>
<keyword evidence="1" id="KW-0732">Signal</keyword>
<evidence type="ECO:0000313" key="4">
    <source>
        <dbReference type="EMBL" id="SHK06111.1"/>
    </source>
</evidence>
<organism evidence="4 5">
    <name type="scientific">Clostridium cavendishii DSM 21758</name>
    <dbReference type="NCBI Taxonomy" id="1121302"/>
    <lineage>
        <taxon>Bacteria</taxon>
        <taxon>Bacillati</taxon>
        <taxon>Bacillota</taxon>
        <taxon>Clostridia</taxon>
        <taxon>Eubacteriales</taxon>
        <taxon>Clostridiaceae</taxon>
        <taxon>Clostridium</taxon>
    </lineage>
</organism>
<name>A0A1M6PDX2_9CLOT</name>
<dbReference type="RefSeq" id="WP_072989808.1">
    <property type="nucleotide sequence ID" value="NZ_FQZB01000013.1"/>
</dbReference>
<dbReference type="InterPro" id="IPR051933">
    <property type="entry name" value="Resuscitation_pf_RpfB"/>
</dbReference>
<dbReference type="Proteomes" id="UP000184310">
    <property type="component" value="Unassembled WGS sequence"/>
</dbReference>
<reference evidence="4 5" key="1">
    <citation type="submission" date="2016-11" db="EMBL/GenBank/DDBJ databases">
        <authorList>
            <person name="Jaros S."/>
            <person name="Januszkiewicz K."/>
            <person name="Wedrychowicz H."/>
        </authorList>
    </citation>
    <scope>NUCLEOTIDE SEQUENCE [LARGE SCALE GENOMIC DNA]</scope>
    <source>
        <strain evidence="4 5">DSM 21758</strain>
    </source>
</reference>
<dbReference type="GO" id="GO:0009254">
    <property type="term" value="P:peptidoglycan turnover"/>
    <property type="evidence" value="ECO:0007669"/>
    <property type="project" value="InterPro"/>
</dbReference>
<dbReference type="Pfam" id="PF03990">
    <property type="entry name" value="DUF348"/>
    <property type="match status" value="2"/>
</dbReference>
<dbReference type="InterPro" id="IPR036908">
    <property type="entry name" value="RlpA-like_sf"/>
</dbReference>
<feature type="domain" description="G5" evidence="3">
    <location>
        <begin position="150"/>
        <end position="230"/>
    </location>
</feature>
<dbReference type="GO" id="GO:0004553">
    <property type="term" value="F:hydrolase activity, hydrolyzing O-glycosyl compounds"/>
    <property type="evidence" value="ECO:0007669"/>
    <property type="project" value="InterPro"/>
</dbReference>
<dbReference type="Gene3D" id="2.40.40.10">
    <property type="entry name" value="RlpA-like domain"/>
    <property type="match status" value="1"/>
</dbReference>